<feature type="domain" description="Pectinesterase catalytic" evidence="7">
    <location>
        <begin position="172"/>
        <end position="355"/>
    </location>
</feature>
<dbReference type="EMBL" id="JACAZH010000010">
    <property type="protein sequence ID" value="KAF7357470.1"/>
    <property type="molecule type" value="Genomic_DNA"/>
</dbReference>
<evidence type="ECO:0000256" key="5">
    <source>
        <dbReference type="ARBA" id="ARBA00023085"/>
    </source>
</evidence>
<dbReference type="Gene3D" id="2.160.20.10">
    <property type="entry name" value="Single-stranded right-handed beta-helix, Pectin lyase-like"/>
    <property type="match status" value="1"/>
</dbReference>
<dbReference type="GO" id="GO:0030599">
    <property type="term" value="F:pectinesterase activity"/>
    <property type="evidence" value="ECO:0007669"/>
    <property type="project" value="UniProtKB-EC"/>
</dbReference>
<accession>A0A8H6YGC6</accession>
<dbReference type="InterPro" id="IPR000070">
    <property type="entry name" value="Pectinesterase_cat"/>
</dbReference>
<dbReference type="AlphaFoldDB" id="A0A8H6YGC6"/>
<dbReference type="Pfam" id="PF01095">
    <property type="entry name" value="Pectinesterase"/>
    <property type="match status" value="1"/>
</dbReference>
<evidence type="ECO:0000256" key="3">
    <source>
        <dbReference type="ARBA" id="ARBA00013229"/>
    </source>
</evidence>
<dbReference type="GO" id="GO:0045490">
    <property type="term" value="P:pectin catabolic process"/>
    <property type="evidence" value="ECO:0007669"/>
    <property type="project" value="UniProtKB-UniPathway"/>
</dbReference>
<feature type="signal peptide" evidence="6">
    <location>
        <begin position="1"/>
        <end position="20"/>
    </location>
</feature>
<evidence type="ECO:0000256" key="6">
    <source>
        <dbReference type="SAM" id="SignalP"/>
    </source>
</evidence>
<comment type="caution">
    <text evidence="8">The sequence shown here is derived from an EMBL/GenBank/DDBJ whole genome shotgun (WGS) entry which is preliminary data.</text>
</comment>
<sequence length="415" mass="44546">MFFISLLLAVLSLQRHAALALSPQFIDCQLQKSANVSPLSGCPQGTIFVSQTDKRAAFTSIQAAVESLPPTGDAIILIGQGVYQEIVNVSRTAPLTLLGQLPSSARAKLSQPFANATSANLNLVQVFGTVFDVTGQDDDTTAVLTVAPNAPGALIGAGTDGAPLQPVFGNVDFKAYNIDWQNRAANFAISQALVTDISYSNASFYGCSFASYQDTWYTGRNASTYVVDSVIFGQTDYLFGFGTAWFQNVILANRACGGGLVAWKGNNQTFAPGNRYGAYISDSQVIRSPEANATTVTTGKCFLGRPWNDDAITVYLNTFMDASINAVGFIPFDSARPVIMNTTFYAEFNSTGKWLSSSQFSLFIIPFVQTGPGGNTSGRTPVEHILNATTLAAGDFTIDGVFLEHPQWIDFDYLF</sequence>
<dbReference type="OrthoDB" id="2019149at2759"/>
<protein>
    <recommendedName>
        <fullName evidence="3">pectinesterase</fullName>
        <ecNumber evidence="3">3.1.1.11</ecNumber>
    </recommendedName>
</protein>
<dbReference type="GO" id="GO:0042545">
    <property type="term" value="P:cell wall modification"/>
    <property type="evidence" value="ECO:0007669"/>
    <property type="project" value="InterPro"/>
</dbReference>
<evidence type="ECO:0000256" key="4">
    <source>
        <dbReference type="ARBA" id="ARBA00022801"/>
    </source>
</evidence>
<feature type="chain" id="PRO_5034288665" description="pectinesterase" evidence="6">
    <location>
        <begin position="21"/>
        <end position="415"/>
    </location>
</feature>
<dbReference type="SUPFAM" id="SSF51126">
    <property type="entry name" value="Pectin lyase-like"/>
    <property type="match status" value="1"/>
</dbReference>
<keyword evidence="4" id="KW-0378">Hydrolase</keyword>
<evidence type="ECO:0000259" key="7">
    <source>
        <dbReference type="Pfam" id="PF01095"/>
    </source>
</evidence>
<comment type="pathway">
    <text evidence="1">Glycan metabolism; pectin degradation; 2-dehydro-3-deoxy-D-gluconate from pectin: step 1/5.</text>
</comment>
<reference evidence="8" key="1">
    <citation type="submission" date="2020-05" db="EMBL/GenBank/DDBJ databases">
        <title>Mycena genomes resolve the evolution of fungal bioluminescence.</title>
        <authorList>
            <person name="Tsai I.J."/>
        </authorList>
    </citation>
    <scope>NUCLEOTIDE SEQUENCE</scope>
    <source>
        <strain evidence="8">160909Yilan</strain>
    </source>
</reference>
<dbReference type="InterPro" id="IPR012334">
    <property type="entry name" value="Pectin_lyas_fold"/>
</dbReference>
<dbReference type="InterPro" id="IPR011050">
    <property type="entry name" value="Pectin_lyase_fold/virulence"/>
</dbReference>
<organism evidence="8 9">
    <name type="scientific">Mycena sanguinolenta</name>
    <dbReference type="NCBI Taxonomy" id="230812"/>
    <lineage>
        <taxon>Eukaryota</taxon>
        <taxon>Fungi</taxon>
        <taxon>Dikarya</taxon>
        <taxon>Basidiomycota</taxon>
        <taxon>Agaricomycotina</taxon>
        <taxon>Agaricomycetes</taxon>
        <taxon>Agaricomycetidae</taxon>
        <taxon>Agaricales</taxon>
        <taxon>Marasmiineae</taxon>
        <taxon>Mycenaceae</taxon>
        <taxon>Mycena</taxon>
    </lineage>
</organism>
<dbReference type="EC" id="3.1.1.11" evidence="3"/>
<evidence type="ECO:0000313" key="9">
    <source>
        <dbReference type="Proteomes" id="UP000623467"/>
    </source>
</evidence>
<keyword evidence="9" id="KW-1185">Reference proteome</keyword>
<dbReference type="PANTHER" id="PTHR31321:SF137">
    <property type="entry name" value="PECTIN METHYL ESTERASE (EUROFUNG)"/>
    <property type="match status" value="1"/>
</dbReference>
<dbReference type="PANTHER" id="PTHR31321">
    <property type="entry name" value="ACYL-COA THIOESTER HYDROLASE YBHC-RELATED"/>
    <property type="match status" value="1"/>
</dbReference>
<proteinExistence type="inferred from homology"/>
<evidence type="ECO:0000256" key="2">
    <source>
        <dbReference type="ARBA" id="ARBA00008891"/>
    </source>
</evidence>
<evidence type="ECO:0000313" key="8">
    <source>
        <dbReference type="EMBL" id="KAF7357470.1"/>
    </source>
</evidence>
<comment type="similarity">
    <text evidence="2">Belongs to the pectinesterase family.</text>
</comment>
<gene>
    <name evidence="8" type="ORF">MSAN_01343200</name>
</gene>
<keyword evidence="6" id="KW-0732">Signal</keyword>
<dbReference type="Proteomes" id="UP000623467">
    <property type="component" value="Unassembled WGS sequence"/>
</dbReference>
<evidence type="ECO:0000256" key="1">
    <source>
        <dbReference type="ARBA" id="ARBA00005184"/>
    </source>
</evidence>
<keyword evidence="5" id="KW-0063">Aspartyl esterase</keyword>
<name>A0A8H6YGC6_9AGAR</name>
<dbReference type="UniPathway" id="UPA00545">
    <property type="reaction ID" value="UER00823"/>
</dbReference>